<gene>
    <name evidence="1" type="ORF">LSINAPIS_LOCUS4060</name>
</gene>
<dbReference type="EMBL" id="FZQP02001037">
    <property type="protein sequence ID" value="VVC91372.1"/>
    <property type="molecule type" value="Genomic_DNA"/>
</dbReference>
<dbReference type="Proteomes" id="UP000324832">
    <property type="component" value="Unassembled WGS sequence"/>
</dbReference>
<evidence type="ECO:0000313" key="1">
    <source>
        <dbReference type="EMBL" id="VVC91372.1"/>
    </source>
</evidence>
<dbReference type="AlphaFoldDB" id="A0A5E4Q1J9"/>
<reference evidence="1 2" key="1">
    <citation type="submission" date="2017-07" db="EMBL/GenBank/DDBJ databases">
        <authorList>
            <person name="Talla V."/>
            <person name="Backstrom N."/>
        </authorList>
    </citation>
    <scope>NUCLEOTIDE SEQUENCE [LARGE SCALE GENOMIC DNA]</scope>
</reference>
<protein>
    <recommendedName>
        <fullName evidence="3">Peptidase S1 domain-containing protein</fullName>
    </recommendedName>
</protein>
<keyword evidence="2" id="KW-1185">Reference proteome</keyword>
<name>A0A5E4Q1J9_9NEOP</name>
<sequence length="129" mass="14504">MPLRTSIGLQDALNYSVFHSYNTTVGECDTLTSKLLWQNVQDNYNLDDIILKENSDNKLTSLSYLENISNFKNASLKMKKPIKFDGLVAIFETQTTITAQTCEGVLLSAHWVLTEVSCVVLLANYYSNV</sequence>
<accession>A0A5E4Q1J9</accession>
<proteinExistence type="predicted"/>
<organism evidence="1 2">
    <name type="scientific">Leptidea sinapis</name>
    <dbReference type="NCBI Taxonomy" id="189913"/>
    <lineage>
        <taxon>Eukaryota</taxon>
        <taxon>Metazoa</taxon>
        <taxon>Ecdysozoa</taxon>
        <taxon>Arthropoda</taxon>
        <taxon>Hexapoda</taxon>
        <taxon>Insecta</taxon>
        <taxon>Pterygota</taxon>
        <taxon>Neoptera</taxon>
        <taxon>Endopterygota</taxon>
        <taxon>Lepidoptera</taxon>
        <taxon>Glossata</taxon>
        <taxon>Ditrysia</taxon>
        <taxon>Papilionoidea</taxon>
        <taxon>Pieridae</taxon>
        <taxon>Dismorphiinae</taxon>
        <taxon>Leptidea</taxon>
    </lineage>
</organism>
<evidence type="ECO:0000313" key="2">
    <source>
        <dbReference type="Proteomes" id="UP000324832"/>
    </source>
</evidence>
<evidence type="ECO:0008006" key="3">
    <source>
        <dbReference type="Google" id="ProtNLM"/>
    </source>
</evidence>